<dbReference type="KEGG" id="pti:PHATRDRAFT_45881"/>
<feature type="compositionally biased region" description="Low complexity" evidence="2">
    <location>
        <begin position="107"/>
        <end position="137"/>
    </location>
</feature>
<reference evidence="5" key="2">
    <citation type="submission" date="2008-08" db="EMBL/GenBank/DDBJ databases">
        <authorList>
            <consortium name="Diatom Consortium"/>
            <person name="Grigoriev I."/>
            <person name="Grimwood J."/>
            <person name="Kuo A."/>
            <person name="Otillar R.P."/>
            <person name="Salamov A."/>
            <person name="Detter J.C."/>
            <person name="Lindquist E."/>
            <person name="Shapiro H."/>
            <person name="Lucas S."/>
            <person name="Glavina del Rio T."/>
            <person name="Pitluck S."/>
            <person name="Rokhsar D."/>
            <person name="Bowler C."/>
        </authorList>
    </citation>
    <scope>GENOME REANNOTATION</scope>
    <source>
        <strain evidence="5">CCAP 1055/1</strain>
    </source>
</reference>
<feature type="region of interest" description="Disordered" evidence="2">
    <location>
        <begin position="106"/>
        <end position="198"/>
    </location>
</feature>
<dbReference type="GO" id="GO:0006886">
    <property type="term" value="P:intracellular protein transport"/>
    <property type="evidence" value="ECO:0007669"/>
    <property type="project" value="TreeGrafter"/>
</dbReference>
<dbReference type="InterPro" id="IPR045242">
    <property type="entry name" value="Syntaxin"/>
</dbReference>
<feature type="region of interest" description="Disordered" evidence="2">
    <location>
        <begin position="1"/>
        <end position="35"/>
    </location>
</feature>
<dbReference type="PROSITE" id="PS50192">
    <property type="entry name" value="T_SNARE"/>
    <property type="match status" value="1"/>
</dbReference>
<dbReference type="GeneID" id="7200977"/>
<dbReference type="EMBL" id="CM000611">
    <property type="protein sequence ID" value="EEC48268.1"/>
    <property type="molecule type" value="Genomic_DNA"/>
</dbReference>
<dbReference type="GO" id="GO:0031201">
    <property type="term" value="C:SNARE complex"/>
    <property type="evidence" value="ECO:0007669"/>
    <property type="project" value="TreeGrafter"/>
</dbReference>
<dbReference type="SMART" id="SM00397">
    <property type="entry name" value="t_SNARE"/>
    <property type="match status" value="1"/>
</dbReference>
<dbReference type="GO" id="GO:0006906">
    <property type="term" value="P:vesicle fusion"/>
    <property type="evidence" value="ECO:0007669"/>
    <property type="project" value="TreeGrafter"/>
</dbReference>
<dbReference type="GO" id="GO:0012505">
    <property type="term" value="C:endomembrane system"/>
    <property type="evidence" value="ECO:0007669"/>
    <property type="project" value="TreeGrafter"/>
</dbReference>
<dbReference type="InterPro" id="IPR010989">
    <property type="entry name" value="SNARE"/>
</dbReference>
<dbReference type="PaxDb" id="2850-Phatr45881"/>
<organism evidence="4 5">
    <name type="scientific">Phaeodactylum tricornutum (strain CCAP 1055/1)</name>
    <dbReference type="NCBI Taxonomy" id="556484"/>
    <lineage>
        <taxon>Eukaryota</taxon>
        <taxon>Sar</taxon>
        <taxon>Stramenopiles</taxon>
        <taxon>Ochrophyta</taxon>
        <taxon>Bacillariophyta</taxon>
        <taxon>Bacillariophyceae</taxon>
        <taxon>Bacillariophycidae</taxon>
        <taxon>Naviculales</taxon>
        <taxon>Phaeodactylaceae</taxon>
        <taxon>Phaeodactylum</taxon>
    </lineage>
</organism>
<name>B7FZ14_PHATC</name>
<dbReference type="SUPFAM" id="SSF47661">
    <property type="entry name" value="t-snare proteins"/>
    <property type="match status" value="1"/>
</dbReference>
<dbReference type="STRING" id="556484.B7FZ14"/>
<evidence type="ECO:0000313" key="4">
    <source>
        <dbReference type="EMBL" id="EEC48268.1"/>
    </source>
</evidence>
<dbReference type="GO" id="GO:0005484">
    <property type="term" value="F:SNAP receptor activity"/>
    <property type="evidence" value="ECO:0007669"/>
    <property type="project" value="TreeGrafter"/>
</dbReference>
<evidence type="ECO:0000256" key="1">
    <source>
        <dbReference type="ARBA" id="ARBA00009063"/>
    </source>
</evidence>
<proteinExistence type="inferred from homology"/>
<dbReference type="OrthoDB" id="364348at2759"/>
<feature type="compositionally biased region" description="Basic residues" evidence="2">
    <location>
        <begin position="162"/>
        <end position="171"/>
    </location>
</feature>
<accession>B7FZ14</accession>
<dbReference type="GO" id="GO:0000149">
    <property type="term" value="F:SNARE binding"/>
    <property type="evidence" value="ECO:0007669"/>
    <property type="project" value="TreeGrafter"/>
</dbReference>
<sequence>MSFQDFGRKNRGTGTPSSRPDPQAPASGYHRASTNHSHNALAQTSESLLQYQRHVGILEKIVQSLLARSNHPGGTAYDELELQYKAQLDVMNQWEDKLTRQIAQHRNTTNSSSNNNNNNKTVKSNHAATPPTAPTTTQWTKLQRDHERIQARVAALRDSVARRRPNGPPRRHLTDGESADSPSGHPAAPDYEQQQQLQLEQDRMNADIMREREEEIRNINRGMHQVNEIYKDLAHIVGSQQEQVDNIETQMEESRVNAESGLQQVEKANEKFGNANCVVS</sequence>
<reference evidence="4 5" key="1">
    <citation type="journal article" date="2008" name="Nature">
        <title>The Phaeodactylum genome reveals the evolutionary history of diatom genomes.</title>
        <authorList>
            <person name="Bowler C."/>
            <person name="Allen A.E."/>
            <person name="Badger J.H."/>
            <person name="Grimwood J."/>
            <person name="Jabbari K."/>
            <person name="Kuo A."/>
            <person name="Maheswari U."/>
            <person name="Martens C."/>
            <person name="Maumus F."/>
            <person name="Otillar R.P."/>
            <person name="Rayko E."/>
            <person name="Salamov A."/>
            <person name="Vandepoele K."/>
            <person name="Beszteri B."/>
            <person name="Gruber A."/>
            <person name="Heijde M."/>
            <person name="Katinka M."/>
            <person name="Mock T."/>
            <person name="Valentin K."/>
            <person name="Verret F."/>
            <person name="Berges J.A."/>
            <person name="Brownlee C."/>
            <person name="Cadoret J.P."/>
            <person name="Chiovitti A."/>
            <person name="Choi C.J."/>
            <person name="Coesel S."/>
            <person name="De Martino A."/>
            <person name="Detter J.C."/>
            <person name="Durkin C."/>
            <person name="Falciatore A."/>
            <person name="Fournet J."/>
            <person name="Haruta M."/>
            <person name="Huysman M.J."/>
            <person name="Jenkins B.D."/>
            <person name="Jiroutova K."/>
            <person name="Jorgensen R.E."/>
            <person name="Joubert Y."/>
            <person name="Kaplan A."/>
            <person name="Kroger N."/>
            <person name="Kroth P.G."/>
            <person name="La Roche J."/>
            <person name="Lindquist E."/>
            <person name="Lommer M."/>
            <person name="Martin-Jezequel V."/>
            <person name="Lopez P.J."/>
            <person name="Lucas S."/>
            <person name="Mangogna M."/>
            <person name="McGinnis K."/>
            <person name="Medlin L.K."/>
            <person name="Montsant A."/>
            <person name="Oudot-Le Secq M.P."/>
            <person name="Napoli C."/>
            <person name="Obornik M."/>
            <person name="Parker M.S."/>
            <person name="Petit J.L."/>
            <person name="Porcel B.M."/>
            <person name="Poulsen N."/>
            <person name="Robison M."/>
            <person name="Rychlewski L."/>
            <person name="Rynearson T.A."/>
            <person name="Schmutz J."/>
            <person name="Shapiro H."/>
            <person name="Siaut M."/>
            <person name="Stanley M."/>
            <person name="Sussman M.R."/>
            <person name="Taylor A.R."/>
            <person name="Vardi A."/>
            <person name="von Dassow P."/>
            <person name="Vyverman W."/>
            <person name="Willis A."/>
            <person name="Wyrwicz L.S."/>
            <person name="Rokhsar D.S."/>
            <person name="Weissenbach J."/>
            <person name="Armbrust E.V."/>
            <person name="Green B.R."/>
            <person name="Van de Peer Y."/>
            <person name="Grigoriev I.V."/>
        </authorList>
    </citation>
    <scope>NUCLEOTIDE SEQUENCE [LARGE SCALE GENOMIC DNA]</scope>
    <source>
        <strain evidence="4 5">CCAP 1055/1</strain>
    </source>
</reference>
<protein>
    <recommendedName>
        <fullName evidence="3">t-SNARE coiled-coil homology domain-containing protein</fullName>
    </recommendedName>
</protein>
<dbReference type="HOGENOM" id="CLU_995584_0_0_1"/>
<comment type="similarity">
    <text evidence="1">Belongs to the syntaxin family.</text>
</comment>
<feature type="domain" description="T-SNARE coiled-coil homology" evidence="3">
    <location>
        <begin position="206"/>
        <end position="268"/>
    </location>
</feature>
<dbReference type="PANTHER" id="PTHR19957:SF38">
    <property type="entry name" value="LD27581P"/>
    <property type="match status" value="1"/>
</dbReference>
<gene>
    <name evidence="4" type="ORF">PHATRDRAFT_45881</name>
</gene>
<dbReference type="InParanoid" id="B7FZ14"/>
<evidence type="ECO:0000256" key="2">
    <source>
        <dbReference type="SAM" id="MobiDB-lite"/>
    </source>
</evidence>
<dbReference type="CDD" id="cd15840">
    <property type="entry name" value="SNARE_Qa"/>
    <property type="match status" value="1"/>
</dbReference>
<dbReference type="Gene3D" id="1.20.58.70">
    <property type="match status" value="1"/>
</dbReference>
<dbReference type="InterPro" id="IPR000727">
    <property type="entry name" value="T_SNARE_dom"/>
</dbReference>
<keyword evidence="5" id="KW-1185">Reference proteome</keyword>
<dbReference type="eggNOG" id="ENOG502S9KP">
    <property type="taxonomic scope" value="Eukaryota"/>
</dbReference>
<evidence type="ECO:0000259" key="3">
    <source>
        <dbReference type="PROSITE" id="PS50192"/>
    </source>
</evidence>
<dbReference type="GO" id="GO:0048278">
    <property type="term" value="P:vesicle docking"/>
    <property type="evidence" value="ECO:0007669"/>
    <property type="project" value="TreeGrafter"/>
</dbReference>
<evidence type="ECO:0000313" key="5">
    <source>
        <dbReference type="Proteomes" id="UP000000759"/>
    </source>
</evidence>
<dbReference type="PANTHER" id="PTHR19957">
    <property type="entry name" value="SYNTAXIN"/>
    <property type="match status" value="1"/>
</dbReference>
<dbReference type="RefSeq" id="XP_002180077.1">
    <property type="nucleotide sequence ID" value="XM_002180041.1"/>
</dbReference>
<dbReference type="AlphaFoldDB" id="B7FZ14"/>
<dbReference type="Proteomes" id="UP000000759">
    <property type="component" value="Chromosome 8"/>
</dbReference>